<evidence type="ECO:0000256" key="1">
    <source>
        <dbReference type="SAM" id="Phobius"/>
    </source>
</evidence>
<comment type="caution">
    <text evidence="2">The sequence shown here is derived from an EMBL/GenBank/DDBJ whole genome shotgun (WGS) entry which is preliminary data.</text>
</comment>
<keyword evidence="1" id="KW-1133">Transmembrane helix</keyword>
<reference evidence="2 3" key="1">
    <citation type="submission" date="2020-02" db="EMBL/GenBank/DDBJ databases">
        <title>The draft genome of Grimontia sedimenta sp. nov., isolated from benthic sediments near coral reefs south of Kuwait.</title>
        <authorList>
            <person name="Mahmoud H.M."/>
            <person name="Jose L."/>
            <person name="Eapen S."/>
        </authorList>
    </citation>
    <scope>NUCLEOTIDE SEQUENCE [LARGE SCALE GENOMIC DNA]</scope>
    <source>
        <strain evidence="2 3">S25</strain>
    </source>
</reference>
<protein>
    <submittedName>
        <fullName evidence="2">Uncharacterized protein</fullName>
    </submittedName>
</protein>
<dbReference type="Proteomes" id="UP000473008">
    <property type="component" value="Unassembled WGS sequence"/>
</dbReference>
<evidence type="ECO:0000313" key="2">
    <source>
        <dbReference type="EMBL" id="NGN97176.1"/>
    </source>
</evidence>
<dbReference type="RefSeq" id="WP_165012195.1">
    <property type="nucleotide sequence ID" value="NZ_JAALDL010000003.1"/>
</dbReference>
<name>A0A6M1RAN0_9GAMM</name>
<accession>A0A6M1RAN0</accession>
<proteinExistence type="predicted"/>
<evidence type="ECO:0000313" key="3">
    <source>
        <dbReference type="Proteomes" id="UP000473008"/>
    </source>
</evidence>
<keyword evidence="1" id="KW-0812">Transmembrane</keyword>
<feature type="transmembrane region" description="Helical" evidence="1">
    <location>
        <begin position="12"/>
        <end position="29"/>
    </location>
</feature>
<dbReference type="AlphaFoldDB" id="A0A6M1RAN0"/>
<gene>
    <name evidence="2" type="ORF">G5S52_05745</name>
</gene>
<keyword evidence="1" id="KW-0472">Membrane</keyword>
<dbReference type="EMBL" id="JAALDL010000003">
    <property type="protein sequence ID" value="NGN97176.1"/>
    <property type="molecule type" value="Genomic_DNA"/>
</dbReference>
<organism evidence="2 3">
    <name type="scientific">Grimontia sedimenti</name>
    <dbReference type="NCBI Taxonomy" id="2711294"/>
    <lineage>
        <taxon>Bacteria</taxon>
        <taxon>Pseudomonadati</taxon>
        <taxon>Pseudomonadota</taxon>
        <taxon>Gammaproteobacteria</taxon>
        <taxon>Vibrionales</taxon>
        <taxon>Vibrionaceae</taxon>
        <taxon>Grimontia</taxon>
    </lineage>
</organism>
<keyword evidence="3" id="KW-1185">Reference proteome</keyword>
<sequence>MNKLNGLTVDKMVVITSCAVLLLTVFLLGSPSSDHLKAAQSGSPKTEAWGVELLDVKTTPVESQLDSTPAIKASNNVHQQFVFELEKTMVNSSDRETQLTMAHK</sequence>